<dbReference type="PANTHER" id="PTHR33383:SF1">
    <property type="entry name" value="MEMBRANE PROTEIN INSERTION EFFICIENCY FACTOR-RELATED"/>
    <property type="match status" value="1"/>
</dbReference>
<dbReference type="EMBL" id="PFWL01000162">
    <property type="protein sequence ID" value="PJA55362.1"/>
    <property type="molecule type" value="Genomic_DNA"/>
</dbReference>
<reference evidence="3" key="1">
    <citation type="submission" date="2017-09" db="EMBL/GenBank/DDBJ databases">
        <title>Depth-based differentiation of microbial function through sediment-hosted aquifers and enrichment of novel symbionts in the deep terrestrial subsurface.</title>
        <authorList>
            <person name="Probst A.J."/>
            <person name="Ladd B."/>
            <person name="Jarett J.K."/>
            <person name="Geller-Mcgrath D.E."/>
            <person name="Sieber C.M.K."/>
            <person name="Emerson J.B."/>
            <person name="Anantharaman K."/>
            <person name="Thomas B.C."/>
            <person name="Malmstrom R."/>
            <person name="Stieglmeier M."/>
            <person name="Klingl A."/>
            <person name="Woyke T."/>
            <person name="Ryan C.M."/>
            <person name="Banfield J.F."/>
        </authorList>
    </citation>
    <scope>NUCLEOTIDE SEQUENCE [LARGE SCALE GENOMIC DNA]</scope>
</reference>
<keyword evidence="1" id="KW-1003">Cell membrane</keyword>
<evidence type="ECO:0000256" key="1">
    <source>
        <dbReference type="HAMAP-Rule" id="MF_00386"/>
    </source>
</evidence>
<comment type="similarity">
    <text evidence="1">Belongs to the UPF0161 family.</text>
</comment>
<keyword evidence="1" id="KW-0472">Membrane</keyword>
<evidence type="ECO:0000313" key="3">
    <source>
        <dbReference type="Proteomes" id="UP000229647"/>
    </source>
</evidence>
<dbReference type="GO" id="GO:0005886">
    <property type="term" value="C:plasma membrane"/>
    <property type="evidence" value="ECO:0007669"/>
    <property type="project" value="UniProtKB-SubCell"/>
</dbReference>
<dbReference type="SMART" id="SM01234">
    <property type="entry name" value="Haemolytic"/>
    <property type="match status" value="1"/>
</dbReference>
<protein>
    <recommendedName>
        <fullName evidence="1">Putative membrane protein insertion efficiency factor</fullName>
    </recommendedName>
</protein>
<sequence>MKIVILKLIRFYQKTELFRGALAKQLFLNESACRFTPTCSDYTFEAVEKYGAVKGLFIGLKRIIRCHPWSRGGNDPLT</sequence>
<comment type="function">
    <text evidence="1">Could be involved in insertion of integral membrane proteins into the membrane.</text>
</comment>
<gene>
    <name evidence="2" type="primary">yidD</name>
    <name evidence="2" type="ORF">CO165_03965</name>
</gene>
<accession>A0A2M7XXB3</accession>
<dbReference type="InterPro" id="IPR002696">
    <property type="entry name" value="Membr_insert_effic_factor_YidD"/>
</dbReference>
<proteinExistence type="inferred from homology"/>
<dbReference type="Pfam" id="PF01809">
    <property type="entry name" value="YidD"/>
    <property type="match status" value="1"/>
</dbReference>
<dbReference type="AlphaFoldDB" id="A0A2M7XXB3"/>
<organism evidence="2 3">
    <name type="scientific">Candidatus Roizmanbacteria bacterium CG_4_9_14_3_um_filter_33_18</name>
    <dbReference type="NCBI Taxonomy" id="1974841"/>
    <lineage>
        <taxon>Bacteria</taxon>
        <taxon>Candidatus Roizmaniibacteriota</taxon>
    </lineage>
</organism>
<dbReference type="Proteomes" id="UP000229647">
    <property type="component" value="Unassembled WGS sequence"/>
</dbReference>
<evidence type="ECO:0000313" key="2">
    <source>
        <dbReference type="EMBL" id="PJA55362.1"/>
    </source>
</evidence>
<comment type="subcellular location">
    <subcellularLocation>
        <location evidence="1">Cell membrane</location>
        <topology evidence="1">Peripheral membrane protein</topology>
        <orientation evidence="1">Cytoplasmic side</orientation>
    </subcellularLocation>
</comment>
<dbReference type="HAMAP" id="MF_00386">
    <property type="entry name" value="UPF0161_YidD"/>
    <property type="match status" value="1"/>
</dbReference>
<comment type="caution">
    <text evidence="2">The sequence shown here is derived from an EMBL/GenBank/DDBJ whole genome shotgun (WGS) entry which is preliminary data.</text>
</comment>
<dbReference type="PANTHER" id="PTHR33383">
    <property type="entry name" value="MEMBRANE PROTEIN INSERTION EFFICIENCY FACTOR-RELATED"/>
    <property type="match status" value="1"/>
</dbReference>
<dbReference type="NCBIfam" id="TIGR00278">
    <property type="entry name" value="membrane protein insertion efficiency factor YidD"/>
    <property type="match status" value="1"/>
</dbReference>
<name>A0A2M7XXB3_9BACT</name>